<dbReference type="OrthoDB" id="415023at2759"/>
<dbReference type="PANTHER" id="PTHR13312">
    <property type="entry name" value="HIV-INDUCED PROTEIN-7-LIKE PROTEASE"/>
    <property type="match status" value="1"/>
</dbReference>
<comment type="caution">
    <text evidence="6">The sequence shown here is derived from an EMBL/GenBank/DDBJ whole genome shotgun (WGS) entry which is preliminary data.</text>
</comment>
<keyword evidence="7" id="KW-1185">Reference proteome</keyword>
<evidence type="ECO:0000256" key="3">
    <source>
        <dbReference type="RuleBase" id="RU367104"/>
    </source>
</evidence>
<dbReference type="GO" id="GO:0036503">
    <property type="term" value="P:ERAD pathway"/>
    <property type="evidence" value="ECO:0007669"/>
    <property type="project" value="TreeGrafter"/>
</dbReference>
<dbReference type="SUPFAM" id="SSF54001">
    <property type="entry name" value="Cysteine proteinases"/>
    <property type="match status" value="1"/>
</dbReference>
<feature type="region of interest" description="Disordered" evidence="4">
    <location>
        <begin position="331"/>
        <end position="426"/>
    </location>
</feature>
<feature type="compositionally biased region" description="Basic and acidic residues" evidence="4">
    <location>
        <begin position="409"/>
        <end position="426"/>
    </location>
</feature>
<sequence>MAGQPKLATSLHATRTDESIKRSTAPPTIITDSARSSAFWAKNTIAKTHAAATAAPQAAEPPGTATSRAVRTMEMSQRSTTSPTTVIINGDMDLFTGKPERVDKDGDCFFSSLAIIVQSNKKQVREKTSAWLKADPNTQLQSCTLSEHVMYETGEVWSAYCARMQHEHTWAGLPELVAASQVWHRTIRVFVNVGDGLFNLRAVLGEEGSSTAPIDLVLKSDHYDVLTEARPLKTTPPETIAQGRTVESETIIDDRDERKPDPAESDPITTLTLKLRALGKLKELELFSKTAMTNKEIAARTVRNELAARKELKQLEERMARERHAMRKKLIERKTSEQLTPEPDEHKAPEQLAKPEIKHKEPEHFTESKTECKAPEQLTESKAERKAPEQLAESETERRAPEQPTDPSEAPKDLDAHRKPKYQHES</sequence>
<dbReference type="GO" id="GO:0005829">
    <property type="term" value="C:cytosol"/>
    <property type="evidence" value="ECO:0007669"/>
    <property type="project" value="TreeGrafter"/>
</dbReference>
<feature type="region of interest" description="Disordered" evidence="4">
    <location>
        <begin position="1"/>
        <end position="28"/>
    </location>
</feature>
<dbReference type="GO" id="GO:0005634">
    <property type="term" value="C:nucleus"/>
    <property type="evidence" value="ECO:0007669"/>
    <property type="project" value="TreeGrafter"/>
</dbReference>
<reference evidence="7" key="1">
    <citation type="journal article" date="2015" name="PLoS Genet.">
        <title>Genome Sequence and Transcriptome Analyses of Chrysochromulina tobin: Metabolic Tools for Enhanced Algal Fitness in the Prominent Order Prymnesiales (Haptophyceae).</title>
        <authorList>
            <person name="Hovde B.T."/>
            <person name="Deodato C.R."/>
            <person name="Hunsperger H.M."/>
            <person name="Ryken S.A."/>
            <person name="Yost W."/>
            <person name="Jha R.K."/>
            <person name="Patterson J."/>
            <person name="Monnat R.J. Jr."/>
            <person name="Barlow S.B."/>
            <person name="Starkenburg S.R."/>
            <person name="Cattolico R.A."/>
        </authorList>
    </citation>
    <scope>NUCLEOTIDE SEQUENCE</scope>
    <source>
        <strain evidence="7">CCMP291</strain>
    </source>
</reference>
<comment type="subcellular location">
    <subcellularLocation>
        <location evidence="3">Cytoplasm</location>
    </subcellularLocation>
</comment>
<dbReference type="InterPro" id="IPR038765">
    <property type="entry name" value="Papain-like_cys_pep_sf"/>
</dbReference>
<feature type="compositionally biased region" description="Basic and acidic residues" evidence="4">
    <location>
        <begin position="343"/>
        <end position="388"/>
    </location>
</feature>
<dbReference type="InterPro" id="IPR003323">
    <property type="entry name" value="OTU_dom"/>
</dbReference>
<dbReference type="CDD" id="cd22744">
    <property type="entry name" value="OTU"/>
    <property type="match status" value="1"/>
</dbReference>
<feature type="region of interest" description="Disordered" evidence="4">
    <location>
        <begin position="235"/>
        <end position="268"/>
    </location>
</feature>
<gene>
    <name evidence="6" type="ORF">Ctob_016703</name>
</gene>
<evidence type="ECO:0000256" key="4">
    <source>
        <dbReference type="SAM" id="MobiDB-lite"/>
    </source>
</evidence>
<dbReference type="PANTHER" id="PTHR13312:SF6">
    <property type="entry name" value="UBIQUITIN THIOESTERASE OTU"/>
    <property type="match status" value="1"/>
</dbReference>
<evidence type="ECO:0000259" key="5">
    <source>
        <dbReference type="PROSITE" id="PS50802"/>
    </source>
</evidence>
<dbReference type="GO" id="GO:0016579">
    <property type="term" value="P:protein deubiquitination"/>
    <property type="evidence" value="ECO:0007669"/>
    <property type="project" value="TreeGrafter"/>
</dbReference>
<proteinExistence type="predicted"/>
<keyword evidence="3" id="KW-0963">Cytoplasm</keyword>
<organism evidence="6 7">
    <name type="scientific">Chrysochromulina tobinii</name>
    <dbReference type="NCBI Taxonomy" id="1460289"/>
    <lineage>
        <taxon>Eukaryota</taxon>
        <taxon>Haptista</taxon>
        <taxon>Haptophyta</taxon>
        <taxon>Prymnesiophyceae</taxon>
        <taxon>Prymnesiales</taxon>
        <taxon>Chrysochromulinaceae</taxon>
        <taxon>Chrysochromulina</taxon>
    </lineage>
</organism>
<dbReference type="Gene3D" id="3.90.70.80">
    <property type="match status" value="1"/>
</dbReference>
<dbReference type="EMBL" id="JWZX01000824">
    <property type="protein sequence ID" value="KOO35546.1"/>
    <property type="molecule type" value="Genomic_DNA"/>
</dbReference>
<evidence type="ECO:0000256" key="2">
    <source>
        <dbReference type="ARBA" id="ARBA00022801"/>
    </source>
</evidence>
<keyword evidence="3" id="KW-0645">Protease</keyword>
<dbReference type="GO" id="GO:0004843">
    <property type="term" value="F:cysteine-type deubiquitinase activity"/>
    <property type="evidence" value="ECO:0007669"/>
    <property type="project" value="UniProtKB-UniRule"/>
</dbReference>
<comment type="function">
    <text evidence="3">Hydrolase that can remove conjugated ubiquitin from proteins and may therefore play an important regulatory role at the level of protein turnover by preventing degradation.</text>
</comment>
<evidence type="ECO:0000313" key="7">
    <source>
        <dbReference type="Proteomes" id="UP000037460"/>
    </source>
</evidence>
<name>A0A0M0K9L8_9EUKA</name>
<evidence type="ECO:0000256" key="1">
    <source>
        <dbReference type="ARBA" id="ARBA00000707"/>
    </source>
</evidence>
<comment type="catalytic activity">
    <reaction evidence="1 3">
        <text>Thiol-dependent hydrolysis of ester, thioester, amide, peptide and isopeptide bonds formed by the C-terminal Gly of ubiquitin (a 76-residue protein attached to proteins as an intracellular targeting signal).</text>
        <dbReference type="EC" id="3.4.19.12"/>
    </reaction>
</comment>
<dbReference type="PROSITE" id="PS50802">
    <property type="entry name" value="OTU"/>
    <property type="match status" value="1"/>
</dbReference>
<dbReference type="Pfam" id="PF02338">
    <property type="entry name" value="OTU"/>
    <property type="match status" value="1"/>
</dbReference>
<keyword evidence="3" id="KW-0788">Thiol protease</keyword>
<feature type="compositionally biased region" description="Basic and acidic residues" evidence="4">
    <location>
        <begin position="252"/>
        <end position="262"/>
    </location>
</feature>
<dbReference type="Proteomes" id="UP000037460">
    <property type="component" value="Unassembled WGS sequence"/>
</dbReference>
<feature type="domain" description="OTU" evidence="5">
    <location>
        <begin position="97"/>
        <end position="229"/>
    </location>
</feature>
<keyword evidence="2 3" id="KW-0378">Hydrolase</keyword>
<feature type="non-terminal residue" evidence="6">
    <location>
        <position position="426"/>
    </location>
</feature>
<evidence type="ECO:0000313" key="6">
    <source>
        <dbReference type="EMBL" id="KOO35546.1"/>
    </source>
</evidence>
<dbReference type="EC" id="3.4.19.12" evidence="3"/>
<keyword evidence="3" id="KW-0833">Ubl conjugation pathway</keyword>
<dbReference type="AlphaFoldDB" id="A0A0M0K9L8"/>
<accession>A0A0M0K9L8</accession>
<dbReference type="GO" id="GO:0030968">
    <property type="term" value="P:endoplasmic reticulum unfolded protein response"/>
    <property type="evidence" value="ECO:0007669"/>
    <property type="project" value="TreeGrafter"/>
</dbReference>
<protein>
    <recommendedName>
        <fullName evidence="3">Ubiquitin thioesterase OTU</fullName>
        <ecNumber evidence="3">3.4.19.12</ecNumber>
    </recommendedName>
</protein>